<sequence>MKGQKLPKPFLHEGVDPAPFKGNVGDDKRAGYAYVYVVGECSKHGIAMGNVKIGYATSLYRRYKDVQHYNGNSVKVFAYWRGVEEDMKRFEEIGHMIAKDNHKHGEWFHFKNTSEIEQLVKTMSEAIP</sequence>
<evidence type="ECO:0000259" key="1">
    <source>
        <dbReference type="Pfam" id="PF10544"/>
    </source>
</evidence>
<accession>A0A1D7SN73</accession>
<dbReference type="EMBL" id="KX349306">
    <property type="protein sequence ID" value="AOO14982.1"/>
    <property type="molecule type" value="Genomic_DNA"/>
</dbReference>
<dbReference type="Proteomes" id="UP000225271">
    <property type="component" value="Segment"/>
</dbReference>
<proteinExistence type="predicted"/>
<organism evidence="2 3">
    <name type="scientific">Cyanophage S-RIM14</name>
    <dbReference type="NCBI Taxonomy" id="1278423"/>
    <lineage>
        <taxon>Viruses</taxon>
        <taxon>Duplodnaviria</taxon>
        <taxon>Heunggongvirae</taxon>
        <taxon>Uroviricota</taxon>
        <taxon>Caudoviricetes</taxon>
        <taxon>Pantevenvirales</taxon>
        <taxon>Kyanoviridae</taxon>
        <taxon>Ahtivirus</taxon>
        <taxon>Ahtivirus sagseatwo</taxon>
    </lineage>
</organism>
<evidence type="ECO:0000313" key="2">
    <source>
        <dbReference type="EMBL" id="AOO14982.1"/>
    </source>
</evidence>
<name>A0A1D7SN73_9CAUD</name>
<dbReference type="Pfam" id="PF10544">
    <property type="entry name" value="T5orf172"/>
    <property type="match status" value="1"/>
</dbReference>
<evidence type="ECO:0000313" key="3">
    <source>
        <dbReference type="Proteomes" id="UP000225271"/>
    </source>
</evidence>
<dbReference type="InterPro" id="IPR018306">
    <property type="entry name" value="Phage_T5_Orf172_DNA-bd"/>
</dbReference>
<feature type="domain" description="Bacteriophage T5 Orf172 DNA-binding" evidence="1">
    <location>
        <begin position="34"/>
        <end position="122"/>
    </location>
</feature>
<protein>
    <recommendedName>
        <fullName evidence="1">Bacteriophage T5 Orf172 DNA-binding domain-containing protein</fullName>
    </recommendedName>
</protein>
<reference evidence="2 3" key="1">
    <citation type="journal article" date="2016" name="Environ. Microbiol.">
        <title>Genomic diversification of marine cyanophages into stable ecotypes.</title>
        <authorList>
            <person name="Marston M.F."/>
            <person name="Martiny J.B."/>
        </authorList>
    </citation>
    <scope>NUCLEOTIDE SEQUENCE [LARGE SCALE GENOMIC DNA]</scope>
    <source>
        <strain evidence="2">W1_23_0910</strain>
    </source>
</reference>
<gene>
    <name evidence="2" type="ORF">W1230910_136</name>
</gene>